<proteinExistence type="predicted"/>
<organism evidence="1 2">
    <name type="scientific">Thelohanellus kitauei</name>
    <name type="common">Myxosporean</name>
    <dbReference type="NCBI Taxonomy" id="669202"/>
    <lineage>
        <taxon>Eukaryota</taxon>
        <taxon>Metazoa</taxon>
        <taxon>Cnidaria</taxon>
        <taxon>Myxozoa</taxon>
        <taxon>Myxosporea</taxon>
        <taxon>Bivalvulida</taxon>
        <taxon>Platysporina</taxon>
        <taxon>Myxobolidae</taxon>
        <taxon>Thelohanellus</taxon>
    </lineage>
</organism>
<sequence length="134" mass="15390">MPLELWNKTHIDFTGKITYENGKQFTSHQFDKFTNWCGIKYNALIPYHSKPRVKSNAKFEQLKKTVIILPECNTYINVELQLSTGIATRLVNLLCYPISSNLLSTTSQLNGQFKVQYIANLDKAGELHIIIQLK</sequence>
<reference evidence="1 2" key="1">
    <citation type="journal article" date="2014" name="Genome Biol. Evol.">
        <title>The genome of the myxosporean Thelohanellus kitauei shows adaptations to nutrient acquisition within its fish host.</title>
        <authorList>
            <person name="Yang Y."/>
            <person name="Xiong J."/>
            <person name="Zhou Z."/>
            <person name="Huo F."/>
            <person name="Miao W."/>
            <person name="Ran C."/>
            <person name="Liu Y."/>
            <person name="Zhang J."/>
            <person name="Feng J."/>
            <person name="Wang M."/>
            <person name="Wang M."/>
            <person name="Wang L."/>
            <person name="Yao B."/>
        </authorList>
    </citation>
    <scope>NUCLEOTIDE SEQUENCE [LARGE SCALE GENOMIC DNA]</scope>
    <source>
        <strain evidence="1">Wuqing</strain>
    </source>
</reference>
<evidence type="ECO:0000313" key="2">
    <source>
        <dbReference type="Proteomes" id="UP000031668"/>
    </source>
</evidence>
<name>A0A0C2ISJ9_THEKT</name>
<dbReference type="InterPro" id="IPR012337">
    <property type="entry name" value="RNaseH-like_sf"/>
</dbReference>
<comment type="caution">
    <text evidence="1">The sequence shown here is derived from an EMBL/GenBank/DDBJ whole genome shotgun (WGS) entry which is preliminary data.</text>
</comment>
<protein>
    <submittedName>
        <fullName evidence="1">Uncharacterized protein</fullName>
    </submittedName>
</protein>
<evidence type="ECO:0000313" key="1">
    <source>
        <dbReference type="EMBL" id="KII68414.1"/>
    </source>
</evidence>
<dbReference type="GO" id="GO:0003676">
    <property type="term" value="F:nucleic acid binding"/>
    <property type="evidence" value="ECO:0007669"/>
    <property type="project" value="InterPro"/>
</dbReference>
<dbReference type="Proteomes" id="UP000031668">
    <property type="component" value="Unassembled WGS sequence"/>
</dbReference>
<dbReference type="AlphaFoldDB" id="A0A0C2ISJ9"/>
<dbReference type="SUPFAM" id="SSF53098">
    <property type="entry name" value="Ribonuclease H-like"/>
    <property type="match status" value="1"/>
</dbReference>
<keyword evidence="2" id="KW-1185">Reference proteome</keyword>
<dbReference type="InterPro" id="IPR036397">
    <property type="entry name" value="RNaseH_sf"/>
</dbReference>
<dbReference type="Gene3D" id="3.30.420.10">
    <property type="entry name" value="Ribonuclease H-like superfamily/Ribonuclease H"/>
    <property type="match status" value="1"/>
</dbReference>
<accession>A0A0C2ISJ9</accession>
<dbReference type="EMBL" id="JWZT01002859">
    <property type="protein sequence ID" value="KII68414.1"/>
    <property type="molecule type" value="Genomic_DNA"/>
</dbReference>
<gene>
    <name evidence="1" type="ORF">RF11_02115</name>
</gene>